<accession>A0A919IXT9</accession>
<dbReference type="Proteomes" id="UP000598174">
    <property type="component" value="Unassembled WGS sequence"/>
</dbReference>
<reference evidence="2" key="1">
    <citation type="submission" date="2021-01" db="EMBL/GenBank/DDBJ databases">
        <title>Whole genome shotgun sequence of Actinoplanes ferrugineus NBRC 15555.</title>
        <authorList>
            <person name="Komaki H."/>
            <person name="Tamura T."/>
        </authorList>
    </citation>
    <scope>NUCLEOTIDE SEQUENCE</scope>
    <source>
        <strain evidence="2">NBRC 15555</strain>
    </source>
</reference>
<proteinExistence type="predicted"/>
<dbReference type="EMBL" id="BOMM01000012">
    <property type="protein sequence ID" value="GIE09772.1"/>
    <property type="molecule type" value="Genomic_DNA"/>
</dbReference>
<evidence type="ECO:0000313" key="3">
    <source>
        <dbReference type="Proteomes" id="UP000598174"/>
    </source>
</evidence>
<feature type="region of interest" description="Disordered" evidence="1">
    <location>
        <begin position="123"/>
        <end position="157"/>
    </location>
</feature>
<keyword evidence="3" id="KW-1185">Reference proteome</keyword>
<sequence>MFRLPSLNAREVVREAVRHACTDAVDDHELSLELFLPLVPVMPDLTADSTVYVLGLLGATHDLAARLLVEAYAGHANSDVREAAADALAELAGRPEGSQAAVSAGRCHRCAVAAAAGPRGSRFAGRQVRGAAGRRGRQVRGAAGPQGGGQAPGRPRCRVRRCEIHGKSRDGGTKSSVRNCAR</sequence>
<evidence type="ECO:0000256" key="1">
    <source>
        <dbReference type="SAM" id="MobiDB-lite"/>
    </source>
</evidence>
<protein>
    <recommendedName>
        <fullName evidence="4">HEAT repeat protein</fullName>
    </recommendedName>
</protein>
<comment type="caution">
    <text evidence="2">The sequence shown here is derived from an EMBL/GenBank/DDBJ whole genome shotgun (WGS) entry which is preliminary data.</text>
</comment>
<organism evidence="2 3">
    <name type="scientific">Paractinoplanes ferrugineus</name>
    <dbReference type="NCBI Taxonomy" id="113564"/>
    <lineage>
        <taxon>Bacteria</taxon>
        <taxon>Bacillati</taxon>
        <taxon>Actinomycetota</taxon>
        <taxon>Actinomycetes</taxon>
        <taxon>Micromonosporales</taxon>
        <taxon>Micromonosporaceae</taxon>
        <taxon>Paractinoplanes</taxon>
    </lineage>
</organism>
<gene>
    <name evidence="2" type="ORF">Afe05nite_16120</name>
</gene>
<name>A0A919IXT9_9ACTN</name>
<dbReference type="AlphaFoldDB" id="A0A919IXT9"/>
<evidence type="ECO:0008006" key="4">
    <source>
        <dbReference type="Google" id="ProtNLM"/>
    </source>
</evidence>
<evidence type="ECO:0000313" key="2">
    <source>
        <dbReference type="EMBL" id="GIE09772.1"/>
    </source>
</evidence>